<dbReference type="EMBL" id="JACHNZ010000020">
    <property type="protein sequence ID" value="MBB4632326.1"/>
    <property type="molecule type" value="Genomic_DNA"/>
</dbReference>
<organism evidence="3 4">
    <name type="scientific">Sphingosinicella soli</name>
    <dbReference type="NCBI Taxonomy" id="333708"/>
    <lineage>
        <taxon>Bacteria</taxon>
        <taxon>Pseudomonadati</taxon>
        <taxon>Pseudomonadota</taxon>
        <taxon>Alphaproteobacteria</taxon>
        <taxon>Sphingomonadales</taxon>
        <taxon>Sphingosinicellaceae</taxon>
        <taxon>Sphingosinicella</taxon>
    </lineage>
</organism>
<sequence>MNDARAIMAVLASVPDPEIPAVSLVDLGIIRDVLADAQPPRVLITPTYTGCPATAVIQLSVREALDAAGMRDVTVETCLSPPWTTAWITPEGREKLRAYGIDPPPDDVRMNGEPATCPRCNSRSTHEISRFGSTPCKALWQCNDCLEPFDRFKCH</sequence>
<evidence type="ECO:0000313" key="3">
    <source>
        <dbReference type="EMBL" id="MBB4632326.1"/>
    </source>
</evidence>
<dbReference type="InterPro" id="IPR002744">
    <property type="entry name" value="MIP18-like"/>
</dbReference>
<dbReference type="NCBIfam" id="TIGR02159">
    <property type="entry name" value="PA_CoA_Oxy4"/>
    <property type="match status" value="1"/>
</dbReference>
<dbReference type="InterPro" id="IPR052339">
    <property type="entry name" value="Fe-S_Maturation_MIP18"/>
</dbReference>
<feature type="domain" description="PaaD zinc beta ribbon" evidence="2">
    <location>
        <begin position="104"/>
        <end position="153"/>
    </location>
</feature>
<name>A0A7W7B1K8_9SPHN</name>
<protein>
    <submittedName>
        <fullName evidence="3">Ring-1,2-phenylacetyl-CoA epoxidase subunit PaaD</fullName>
    </submittedName>
</protein>
<accession>A0A7W7B1K8</accession>
<dbReference type="InterPro" id="IPR011883">
    <property type="entry name" value="PaaD-like"/>
</dbReference>
<dbReference type="Gene3D" id="3.30.300.130">
    <property type="entry name" value="Fe-S cluster assembly (FSCA)"/>
    <property type="match status" value="1"/>
</dbReference>
<evidence type="ECO:0000259" key="2">
    <source>
        <dbReference type="Pfam" id="PF23451"/>
    </source>
</evidence>
<reference evidence="3 4" key="1">
    <citation type="submission" date="2020-08" db="EMBL/GenBank/DDBJ databases">
        <title>Genomic Encyclopedia of Type Strains, Phase IV (KMG-IV): sequencing the most valuable type-strain genomes for metagenomic binning, comparative biology and taxonomic classification.</title>
        <authorList>
            <person name="Goeker M."/>
        </authorList>
    </citation>
    <scope>NUCLEOTIDE SEQUENCE [LARGE SCALE GENOMIC DNA]</scope>
    <source>
        <strain evidence="3 4">DSM 17328</strain>
    </source>
</reference>
<dbReference type="AlphaFoldDB" id="A0A7W7B1K8"/>
<evidence type="ECO:0000259" key="1">
    <source>
        <dbReference type="Pfam" id="PF01883"/>
    </source>
</evidence>
<dbReference type="Pfam" id="PF23451">
    <property type="entry name" value="Zn_ribbon_PaaD"/>
    <property type="match status" value="1"/>
</dbReference>
<dbReference type="Pfam" id="PF01883">
    <property type="entry name" value="FeS_assembly_P"/>
    <property type="match status" value="1"/>
</dbReference>
<gene>
    <name evidence="3" type="ORF">GGQ98_001951</name>
</gene>
<dbReference type="Proteomes" id="UP000566324">
    <property type="component" value="Unassembled WGS sequence"/>
</dbReference>
<dbReference type="PANTHER" id="PTHR42831">
    <property type="entry name" value="FE-S PROTEIN MATURATION AUXILIARY FACTOR YITW"/>
    <property type="match status" value="1"/>
</dbReference>
<dbReference type="InterPro" id="IPR056572">
    <property type="entry name" value="Zn_ribbon_PaaD"/>
</dbReference>
<keyword evidence="4" id="KW-1185">Reference proteome</keyword>
<dbReference type="InterPro" id="IPR034904">
    <property type="entry name" value="FSCA_dom_sf"/>
</dbReference>
<proteinExistence type="predicted"/>
<comment type="caution">
    <text evidence="3">The sequence shown here is derived from an EMBL/GenBank/DDBJ whole genome shotgun (WGS) entry which is preliminary data.</text>
</comment>
<evidence type="ECO:0000313" key="4">
    <source>
        <dbReference type="Proteomes" id="UP000566324"/>
    </source>
</evidence>
<dbReference type="SUPFAM" id="SSF117916">
    <property type="entry name" value="Fe-S cluster assembly (FSCA) domain-like"/>
    <property type="match status" value="1"/>
</dbReference>
<feature type="domain" description="MIP18 family-like" evidence="1">
    <location>
        <begin position="6"/>
        <end position="76"/>
    </location>
</feature>
<dbReference type="RefSeq" id="WP_341534179.1">
    <property type="nucleotide sequence ID" value="NZ_JACHNZ010000020.1"/>
</dbReference>
<dbReference type="PANTHER" id="PTHR42831:SF3">
    <property type="entry name" value="1,2-PHENYLACETYL-COA EPOXIDASE, SUBUNIT D-RELATED"/>
    <property type="match status" value="1"/>
</dbReference>